<reference evidence="5 6" key="1">
    <citation type="submission" date="2016-01" db="EMBL/GenBank/DDBJ databases">
        <title>High potential of lignocellulose degradation of a new Verrucomicrobia species.</title>
        <authorList>
            <person name="Wang Y."/>
            <person name="Shi Y."/>
            <person name="Qiu Z."/>
            <person name="Liu S."/>
            <person name="Yang H."/>
        </authorList>
    </citation>
    <scope>NUCLEOTIDE SEQUENCE [LARGE SCALE GENOMIC DNA]</scope>
    <source>
        <strain evidence="5 6">TSB47</strain>
    </source>
</reference>
<evidence type="ECO:0000259" key="4">
    <source>
        <dbReference type="Pfam" id="PF20434"/>
    </source>
</evidence>
<accession>A0A178IFC2</accession>
<protein>
    <recommendedName>
        <fullName evidence="4">BD-FAE-like domain-containing protein</fullName>
    </recommendedName>
</protein>
<evidence type="ECO:0000256" key="2">
    <source>
        <dbReference type="ARBA" id="ARBA00022801"/>
    </source>
</evidence>
<dbReference type="STRING" id="1184151.AW736_15985"/>
<dbReference type="EMBL" id="LRRQ01000125">
    <property type="protein sequence ID" value="OAM88723.1"/>
    <property type="molecule type" value="Genomic_DNA"/>
</dbReference>
<dbReference type="InterPro" id="IPR029058">
    <property type="entry name" value="AB_hydrolase_fold"/>
</dbReference>
<dbReference type="InterPro" id="IPR050300">
    <property type="entry name" value="GDXG_lipolytic_enzyme"/>
</dbReference>
<dbReference type="Pfam" id="PF20434">
    <property type="entry name" value="BD-FAE"/>
    <property type="match status" value="1"/>
</dbReference>
<organism evidence="5 6">
    <name type="scientific">Termitidicoccus mucosus</name>
    <dbReference type="NCBI Taxonomy" id="1184151"/>
    <lineage>
        <taxon>Bacteria</taxon>
        <taxon>Pseudomonadati</taxon>
        <taxon>Verrucomicrobiota</taxon>
        <taxon>Opitutia</taxon>
        <taxon>Opitutales</taxon>
        <taxon>Opitutaceae</taxon>
        <taxon>Termitidicoccus</taxon>
    </lineage>
</organism>
<dbReference type="PANTHER" id="PTHR48081">
    <property type="entry name" value="AB HYDROLASE SUPERFAMILY PROTEIN C4A8.06C"/>
    <property type="match status" value="1"/>
</dbReference>
<sequence length="311" mass="33378">MIYKMNMKPAALLAILLAGVLSSPFAANAQDGPRSKLPPPDFANVSYGPHARNVMDVWLAKSAKPAPLLLYFHGGGFRAGDKGNLWPAVLREALGAGITVAAANYRLSPDVSFPGHYMDCARALQFARHSAKAWNIDPARVALIGSSAGAGTSLWIAFHDDLADRESDDPVARESTRVSCVVVAGAQPTYDPRVIREVAGEAASRHQALVSMYGLKPGEADSEKAHRLYGQAAPITYLTKDDPPVYAYYTEPKTAVPPSSRAGTGIHHPNLGLYLKKHMDALNIECVVAHKSDGHNFPAEGVAFMKKHFGL</sequence>
<dbReference type="AlphaFoldDB" id="A0A178IFC2"/>
<keyword evidence="6" id="KW-1185">Reference proteome</keyword>
<evidence type="ECO:0000313" key="5">
    <source>
        <dbReference type="EMBL" id="OAM88723.1"/>
    </source>
</evidence>
<dbReference type="Proteomes" id="UP000078486">
    <property type="component" value="Unassembled WGS sequence"/>
</dbReference>
<dbReference type="InterPro" id="IPR049492">
    <property type="entry name" value="BD-FAE-like_dom"/>
</dbReference>
<gene>
    <name evidence="5" type="ORF">AW736_15985</name>
</gene>
<evidence type="ECO:0000256" key="1">
    <source>
        <dbReference type="ARBA" id="ARBA00010515"/>
    </source>
</evidence>
<evidence type="ECO:0000256" key="3">
    <source>
        <dbReference type="SAM" id="SignalP"/>
    </source>
</evidence>
<dbReference type="SUPFAM" id="SSF53474">
    <property type="entry name" value="alpha/beta-Hydrolases"/>
    <property type="match status" value="1"/>
</dbReference>
<feature type="chain" id="PRO_5008088735" description="BD-FAE-like domain-containing protein" evidence="3">
    <location>
        <begin position="30"/>
        <end position="311"/>
    </location>
</feature>
<evidence type="ECO:0000313" key="6">
    <source>
        <dbReference type="Proteomes" id="UP000078486"/>
    </source>
</evidence>
<dbReference type="PANTHER" id="PTHR48081:SF30">
    <property type="entry name" value="ACETYL-HYDROLASE LIPR-RELATED"/>
    <property type="match status" value="1"/>
</dbReference>
<dbReference type="Gene3D" id="3.40.50.1820">
    <property type="entry name" value="alpha/beta hydrolase"/>
    <property type="match status" value="1"/>
</dbReference>
<feature type="signal peptide" evidence="3">
    <location>
        <begin position="1"/>
        <end position="29"/>
    </location>
</feature>
<comment type="similarity">
    <text evidence="1">Belongs to the 'GDXG' lipolytic enzyme family.</text>
</comment>
<name>A0A178IFC2_9BACT</name>
<dbReference type="GO" id="GO:0004806">
    <property type="term" value="F:triacylglycerol lipase activity"/>
    <property type="evidence" value="ECO:0007669"/>
    <property type="project" value="TreeGrafter"/>
</dbReference>
<comment type="caution">
    <text evidence="5">The sequence shown here is derived from an EMBL/GenBank/DDBJ whole genome shotgun (WGS) entry which is preliminary data.</text>
</comment>
<keyword evidence="2" id="KW-0378">Hydrolase</keyword>
<feature type="domain" description="BD-FAE-like" evidence="4">
    <location>
        <begin position="55"/>
        <end position="258"/>
    </location>
</feature>
<proteinExistence type="inferred from homology"/>
<keyword evidence="3" id="KW-0732">Signal</keyword>